<evidence type="ECO:0000313" key="6">
    <source>
        <dbReference type="Proteomes" id="UP000308744"/>
    </source>
</evidence>
<reference evidence="5 6" key="1">
    <citation type="submission" date="2019-04" db="EMBL/GenBank/DDBJ databases">
        <title>Lysinibacillus genome sequencing.</title>
        <authorList>
            <person name="Dunlap C."/>
        </authorList>
    </citation>
    <scope>NUCLEOTIDE SEQUENCE [LARGE SCALE GENOMIC DNA]</scope>
    <source>
        <strain evidence="5 6">CCTCC AB 2010389</strain>
    </source>
</reference>
<dbReference type="PANTHER" id="PTHR13504:SF38">
    <property type="entry name" value="FIDO DOMAIN-CONTAINING PROTEIN"/>
    <property type="match status" value="1"/>
</dbReference>
<dbReference type="Gene3D" id="1.10.3290.10">
    <property type="entry name" value="Fido-like domain"/>
    <property type="match status" value="1"/>
</dbReference>
<feature type="domain" description="Fido" evidence="4">
    <location>
        <begin position="79"/>
        <end position="218"/>
    </location>
</feature>
<evidence type="ECO:0000313" key="5">
    <source>
        <dbReference type="EMBL" id="TKI70148.1"/>
    </source>
</evidence>
<dbReference type="Pfam" id="PF02661">
    <property type="entry name" value="Fic"/>
    <property type="match status" value="1"/>
</dbReference>
<dbReference type="AlphaFoldDB" id="A0A4U2Z7A7"/>
<organism evidence="5 6">
    <name type="scientific">Lysinibacillus mangiferihumi</name>
    <dbReference type="NCBI Taxonomy" id="1130819"/>
    <lineage>
        <taxon>Bacteria</taxon>
        <taxon>Bacillati</taxon>
        <taxon>Bacillota</taxon>
        <taxon>Bacilli</taxon>
        <taxon>Bacillales</taxon>
        <taxon>Bacillaceae</taxon>
        <taxon>Lysinibacillus</taxon>
    </lineage>
</organism>
<dbReference type="SUPFAM" id="SSF140931">
    <property type="entry name" value="Fic-like"/>
    <property type="match status" value="1"/>
</dbReference>
<dbReference type="InterPro" id="IPR036597">
    <property type="entry name" value="Fido-like_dom_sf"/>
</dbReference>
<feature type="binding site" evidence="2">
    <location>
        <begin position="165"/>
        <end position="172"/>
    </location>
    <ligand>
        <name>ATP</name>
        <dbReference type="ChEBI" id="CHEBI:30616"/>
    </ligand>
</feature>
<feature type="site" description="Important for autoinhibition of adenylyltransferase activity" evidence="3">
    <location>
        <position position="27"/>
    </location>
</feature>
<dbReference type="PROSITE" id="PS51459">
    <property type="entry name" value="FIDO"/>
    <property type="match status" value="1"/>
</dbReference>
<proteinExistence type="predicted"/>
<dbReference type="InterPro" id="IPR040198">
    <property type="entry name" value="Fido_containing"/>
</dbReference>
<accession>A0A4U2Z7A7</accession>
<dbReference type="GO" id="GO:0005524">
    <property type="term" value="F:ATP binding"/>
    <property type="evidence" value="ECO:0007669"/>
    <property type="project" value="UniProtKB-KW"/>
</dbReference>
<dbReference type="Proteomes" id="UP000308744">
    <property type="component" value="Unassembled WGS sequence"/>
</dbReference>
<sequence>MNRMKKLPNEYLDDILVRLAHHSSALEGNTITLAETISIILHNQVSSNRSIDLREVYEIKNHEQAFQYLIQELEQDSPLRLQTIKEIHALLMDRLQYDRGQFKSVDNAILGADFMTASVQETPLLMQQWIDNLNYRLEVAATEQEKLVSIAEAHIVFERIHPFADGNGRTGRMILNYSLLQHGFAPLIINSKEKATYLRYLAEQDAIGFSKFIESALTEEQQRLQRFVNKEQQQISPNSLD</sequence>
<keyword evidence="6" id="KW-1185">Reference proteome</keyword>
<keyword evidence="2" id="KW-0547">Nucleotide-binding</keyword>
<dbReference type="InterPro" id="IPR003812">
    <property type="entry name" value="Fido"/>
</dbReference>
<dbReference type="EMBL" id="SZPU01000022">
    <property type="protein sequence ID" value="TKI70148.1"/>
    <property type="molecule type" value="Genomic_DNA"/>
</dbReference>
<evidence type="ECO:0000256" key="3">
    <source>
        <dbReference type="PIRSR" id="PIRSR640198-3"/>
    </source>
</evidence>
<evidence type="ECO:0000256" key="1">
    <source>
        <dbReference type="PIRSR" id="PIRSR640198-1"/>
    </source>
</evidence>
<keyword evidence="2" id="KW-0067">ATP-binding</keyword>
<evidence type="ECO:0000256" key="2">
    <source>
        <dbReference type="PIRSR" id="PIRSR640198-2"/>
    </source>
</evidence>
<gene>
    <name evidence="5" type="ORF">FC756_08575</name>
</gene>
<evidence type="ECO:0000259" key="4">
    <source>
        <dbReference type="PROSITE" id="PS51459"/>
    </source>
</evidence>
<comment type="caution">
    <text evidence="5">The sequence shown here is derived from an EMBL/GenBank/DDBJ whole genome shotgun (WGS) entry which is preliminary data.</text>
</comment>
<protein>
    <submittedName>
        <fullName evidence="5">Fic family protein</fullName>
    </submittedName>
</protein>
<feature type="active site" evidence="1">
    <location>
        <position position="161"/>
    </location>
</feature>
<name>A0A4U2Z7A7_9BACI</name>
<dbReference type="PANTHER" id="PTHR13504">
    <property type="entry name" value="FIDO DOMAIN-CONTAINING PROTEIN DDB_G0283145"/>
    <property type="match status" value="1"/>
</dbReference>